<keyword evidence="9" id="KW-1185">Reference proteome</keyword>
<sequence length="248" mass="28059">MADCLKEPALLVGEIDDDIDFTTPPLSGEDYIKRVVIEAQRCDDVVVVEIDKDKLKKQTYDIKTLAGCVKAPAELSPTLEWQQCQIADFSDVRLHIERLKIEREKSPGWKSTLITLPCIDDQIGWMDFCFGSKDREVNAHPPTLDVILSMNQPLIEQVLEYFVEEIEKKISVDIKLGQWLYSLLSVLELPLNPDICSCLRTLARACSKVRANLAISSTISDDDRTVATLNLFVCLVARYFRQLDLADP</sequence>
<comment type="subunit">
    <text evidence="7">Part of the core SMN complex.</text>
</comment>
<dbReference type="GO" id="GO:0000387">
    <property type="term" value="P:spliceosomal snRNP assembly"/>
    <property type="evidence" value="ECO:0007669"/>
    <property type="project" value="UniProtKB-UniRule"/>
</dbReference>
<evidence type="ECO:0000256" key="2">
    <source>
        <dbReference type="ARBA" id="ARBA00022490"/>
    </source>
</evidence>
<dbReference type="GO" id="GO:0000245">
    <property type="term" value="P:spliceosomal complex assembly"/>
    <property type="evidence" value="ECO:0007669"/>
    <property type="project" value="UniProtKB-UniRule"/>
</dbReference>
<dbReference type="PANTHER" id="PTHR12794:SF0">
    <property type="entry name" value="GEM-ASSOCIATED PROTEIN 2"/>
    <property type="match status" value="1"/>
</dbReference>
<dbReference type="Proteomes" id="UP001168972">
    <property type="component" value="Unassembled WGS sequence"/>
</dbReference>
<dbReference type="EMBL" id="JAQQBR010001832">
    <property type="protein sequence ID" value="KAK0166833.1"/>
    <property type="molecule type" value="Genomic_DNA"/>
</dbReference>
<dbReference type="PANTHER" id="PTHR12794">
    <property type="entry name" value="GEMIN2"/>
    <property type="match status" value="1"/>
</dbReference>
<gene>
    <name evidence="8" type="ORF">PV327_004315</name>
</gene>
<reference evidence="8" key="1">
    <citation type="journal article" date="2023" name="bioRxiv">
        <title>Scaffold-level genome assemblies of two parasitoid biocontrol wasps reveal the parthenogenesis mechanism and an associated novel virus.</title>
        <authorList>
            <person name="Inwood S."/>
            <person name="Skelly J."/>
            <person name="Guhlin J."/>
            <person name="Harrop T."/>
            <person name="Goldson S."/>
            <person name="Dearden P."/>
        </authorList>
    </citation>
    <scope>NUCLEOTIDE SEQUENCE</scope>
    <source>
        <strain evidence="8">Lincoln</strain>
        <tissue evidence="8">Whole body</tissue>
    </source>
</reference>
<dbReference type="PIRSF" id="PIRSF038038">
    <property type="entry name" value="SMN_Gemin2"/>
    <property type="match status" value="1"/>
</dbReference>
<evidence type="ECO:0000256" key="5">
    <source>
        <dbReference type="ARBA" id="ARBA00025758"/>
    </source>
</evidence>
<comment type="function">
    <text evidence="7">The SMN complex catalyzes the assembly of small nuclear ribonucleoproteins (snRNPs), the building blocks of the spliceosome, and thereby plays an important role in the splicing of cellular pre-mRNAs.</text>
</comment>
<evidence type="ECO:0000313" key="8">
    <source>
        <dbReference type="EMBL" id="KAK0166833.1"/>
    </source>
</evidence>
<evidence type="ECO:0000313" key="9">
    <source>
        <dbReference type="Proteomes" id="UP001168972"/>
    </source>
</evidence>
<evidence type="ECO:0000256" key="1">
    <source>
        <dbReference type="ARBA" id="ARBA00004496"/>
    </source>
</evidence>
<evidence type="ECO:0000256" key="7">
    <source>
        <dbReference type="PIRNR" id="PIRNR038038"/>
    </source>
</evidence>
<dbReference type="GO" id="GO:0005681">
    <property type="term" value="C:spliceosomal complex"/>
    <property type="evidence" value="ECO:0007669"/>
    <property type="project" value="UniProtKB-UniRule"/>
</dbReference>
<dbReference type="AlphaFoldDB" id="A0AA39FC44"/>
<evidence type="ECO:0000256" key="3">
    <source>
        <dbReference type="ARBA" id="ARBA00022664"/>
    </source>
</evidence>
<dbReference type="Pfam" id="PF04938">
    <property type="entry name" value="SIP1"/>
    <property type="match status" value="1"/>
</dbReference>
<comment type="caution">
    <text evidence="8">The sequence shown here is derived from an EMBL/GenBank/DDBJ whole genome shotgun (WGS) entry which is preliminary data.</text>
</comment>
<keyword evidence="4 7" id="KW-0508">mRNA splicing</keyword>
<evidence type="ECO:0000256" key="4">
    <source>
        <dbReference type="ARBA" id="ARBA00023187"/>
    </source>
</evidence>
<name>A0AA39FC44_MICHY</name>
<accession>A0AA39FC44</accession>
<evidence type="ECO:0000256" key="6">
    <source>
        <dbReference type="ARBA" id="ARBA00047179"/>
    </source>
</evidence>
<keyword evidence="2 7" id="KW-0963">Cytoplasm</keyword>
<dbReference type="Gene3D" id="1.20.58.1070">
    <property type="match status" value="1"/>
</dbReference>
<dbReference type="InterPro" id="IPR035426">
    <property type="entry name" value="Gemin2/Brr1"/>
</dbReference>
<comment type="similarity">
    <text evidence="5 7">Belongs to the gemin-2 family.</text>
</comment>
<comment type="subcellular location">
    <subcellularLocation>
        <location evidence="1">Cytoplasm</location>
    </subcellularLocation>
</comment>
<proteinExistence type="inferred from homology"/>
<organism evidence="8 9">
    <name type="scientific">Microctonus hyperodae</name>
    <name type="common">Parasitoid wasp</name>
    <dbReference type="NCBI Taxonomy" id="165561"/>
    <lineage>
        <taxon>Eukaryota</taxon>
        <taxon>Metazoa</taxon>
        <taxon>Ecdysozoa</taxon>
        <taxon>Arthropoda</taxon>
        <taxon>Hexapoda</taxon>
        <taxon>Insecta</taxon>
        <taxon>Pterygota</taxon>
        <taxon>Neoptera</taxon>
        <taxon>Endopterygota</taxon>
        <taxon>Hymenoptera</taxon>
        <taxon>Apocrita</taxon>
        <taxon>Ichneumonoidea</taxon>
        <taxon>Braconidae</taxon>
        <taxon>Euphorinae</taxon>
        <taxon>Microctonus</taxon>
    </lineage>
</organism>
<dbReference type="InterPro" id="IPR017364">
    <property type="entry name" value="GEMIN2"/>
</dbReference>
<dbReference type="GO" id="GO:0032797">
    <property type="term" value="C:SMN complex"/>
    <property type="evidence" value="ECO:0007669"/>
    <property type="project" value="UniProtKB-UniRule"/>
</dbReference>
<reference evidence="8" key="2">
    <citation type="submission" date="2023-03" db="EMBL/GenBank/DDBJ databases">
        <authorList>
            <person name="Inwood S.N."/>
            <person name="Skelly J.G."/>
            <person name="Guhlin J."/>
            <person name="Harrop T.W.R."/>
            <person name="Goldson S.G."/>
            <person name="Dearden P.K."/>
        </authorList>
    </citation>
    <scope>NUCLEOTIDE SEQUENCE</scope>
    <source>
        <strain evidence="8">Lincoln</strain>
        <tissue evidence="8">Whole body</tissue>
    </source>
</reference>
<protein>
    <recommendedName>
        <fullName evidence="6 7">Gem-associated protein 2</fullName>
    </recommendedName>
</protein>
<keyword evidence="3 7" id="KW-0507">mRNA processing</keyword>